<accession>A0A0R1H0C1</accession>
<feature type="domain" description="EAL" evidence="1">
    <location>
        <begin position="1"/>
        <end position="218"/>
    </location>
</feature>
<dbReference type="PANTHER" id="PTHR33121">
    <property type="entry name" value="CYCLIC DI-GMP PHOSPHODIESTERASE PDEF"/>
    <property type="match status" value="1"/>
</dbReference>
<dbReference type="InterPro" id="IPR035919">
    <property type="entry name" value="EAL_sf"/>
</dbReference>
<evidence type="ECO:0000259" key="1">
    <source>
        <dbReference type="PROSITE" id="PS50883"/>
    </source>
</evidence>
<dbReference type="EMBL" id="AZDA01000033">
    <property type="protein sequence ID" value="KRK39902.1"/>
    <property type="molecule type" value="Genomic_DNA"/>
</dbReference>
<organism evidence="2 3">
    <name type="scientific">Loigolactobacillus bifermentans DSM 20003</name>
    <dbReference type="NCBI Taxonomy" id="1423726"/>
    <lineage>
        <taxon>Bacteria</taxon>
        <taxon>Bacillati</taxon>
        <taxon>Bacillota</taxon>
        <taxon>Bacilli</taxon>
        <taxon>Lactobacillales</taxon>
        <taxon>Lactobacillaceae</taxon>
        <taxon>Loigolactobacillus</taxon>
    </lineage>
</organism>
<dbReference type="Proteomes" id="UP000051461">
    <property type="component" value="Unassembled WGS sequence"/>
</dbReference>
<dbReference type="AlphaFoldDB" id="A0A0R1H0C1"/>
<keyword evidence="3" id="KW-1185">Reference proteome</keyword>
<dbReference type="PATRIC" id="fig|1423726.3.peg.2303"/>
<name>A0A0R1H0C1_9LACO</name>
<protein>
    <submittedName>
        <fullName evidence="2">Diguanylate cyclase phosphodiesterase domain-containing protein</fullName>
    </submittedName>
</protein>
<proteinExistence type="predicted"/>
<evidence type="ECO:0000313" key="2">
    <source>
        <dbReference type="EMBL" id="KRK39902.1"/>
    </source>
</evidence>
<evidence type="ECO:0000313" key="3">
    <source>
        <dbReference type="Proteomes" id="UP000051461"/>
    </source>
</evidence>
<dbReference type="Gene3D" id="3.20.20.450">
    <property type="entry name" value="EAL domain"/>
    <property type="match status" value="1"/>
</dbReference>
<reference evidence="2 3" key="1">
    <citation type="journal article" date="2015" name="Genome Announc.">
        <title>Expanding the biotechnology potential of lactobacilli through comparative genomics of 213 strains and associated genera.</title>
        <authorList>
            <person name="Sun Z."/>
            <person name="Harris H.M."/>
            <person name="McCann A."/>
            <person name="Guo C."/>
            <person name="Argimon S."/>
            <person name="Zhang W."/>
            <person name="Yang X."/>
            <person name="Jeffery I.B."/>
            <person name="Cooney J.C."/>
            <person name="Kagawa T.F."/>
            <person name="Liu W."/>
            <person name="Song Y."/>
            <person name="Salvetti E."/>
            <person name="Wrobel A."/>
            <person name="Rasinkangas P."/>
            <person name="Parkhill J."/>
            <person name="Rea M.C."/>
            <person name="O'Sullivan O."/>
            <person name="Ritari J."/>
            <person name="Douillard F.P."/>
            <person name="Paul Ross R."/>
            <person name="Yang R."/>
            <person name="Briner A.E."/>
            <person name="Felis G.E."/>
            <person name="de Vos W.M."/>
            <person name="Barrangou R."/>
            <person name="Klaenhammer T.R."/>
            <person name="Caufield P.W."/>
            <person name="Cui Y."/>
            <person name="Zhang H."/>
            <person name="O'Toole P.W."/>
        </authorList>
    </citation>
    <scope>NUCLEOTIDE SEQUENCE [LARGE SCALE GENOMIC DNA]</scope>
    <source>
        <strain evidence="2 3">DSM 20003</strain>
    </source>
</reference>
<dbReference type="SMART" id="SM00052">
    <property type="entry name" value="EAL"/>
    <property type="match status" value="1"/>
</dbReference>
<dbReference type="CDD" id="cd01948">
    <property type="entry name" value="EAL"/>
    <property type="match status" value="1"/>
</dbReference>
<gene>
    <name evidence="2" type="ORF">FC07_GL002218</name>
</gene>
<dbReference type="Pfam" id="PF00563">
    <property type="entry name" value="EAL"/>
    <property type="match status" value="1"/>
</dbReference>
<dbReference type="GO" id="GO:0071111">
    <property type="term" value="F:cyclic-guanylate-specific phosphodiesterase activity"/>
    <property type="evidence" value="ECO:0007669"/>
    <property type="project" value="InterPro"/>
</dbReference>
<dbReference type="PROSITE" id="PS50883">
    <property type="entry name" value="EAL"/>
    <property type="match status" value="1"/>
</dbReference>
<comment type="caution">
    <text evidence="2">The sequence shown here is derived from an EMBL/GenBank/DDBJ whole genome shotgun (WGS) entry which is preliminary data.</text>
</comment>
<dbReference type="OrthoDB" id="8731447at2"/>
<dbReference type="STRING" id="1423726.FC07_GL002218"/>
<dbReference type="SUPFAM" id="SSF141868">
    <property type="entry name" value="EAL domain-like"/>
    <property type="match status" value="1"/>
</dbReference>
<sequence length="218" mass="24430">MMEKHIFFAQPIVDINTGKTLKNELLLRVSHQDDWHLPDHFNISLDLQSKLMNEALQKLDVKNIDLNLTGPQFADEGFLAGLTLFKQNNDILESLTIELTVAPDLDTLKAVGQQYRKVGIRLVIDDVGSDNRLSEVIDLLPYVDGIKFAIQNLRATGDVQAMAIRIQHWKKLADQHQLTFTLEGIETAHDIALAKKLGIILGQGYHYGKPQQPGANVC</sequence>
<dbReference type="PANTHER" id="PTHR33121:SF70">
    <property type="entry name" value="SIGNALING PROTEIN YKOW"/>
    <property type="match status" value="1"/>
</dbReference>
<dbReference type="InterPro" id="IPR050706">
    <property type="entry name" value="Cyclic-di-GMP_PDE-like"/>
</dbReference>
<dbReference type="InterPro" id="IPR001633">
    <property type="entry name" value="EAL_dom"/>
</dbReference>